<dbReference type="Gramene" id="rna-AYBTSS11_LOCUS27392">
    <property type="protein sequence ID" value="CAJ1975282.1"/>
    <property type="gene ID" value="gene-AYBTSS11_LOCUS27392"/>
</dbReference>
<evidence type="ECO:0000313" key="1">
    <source>
        <dbReference type="EMBL" id="CAJ1975282.1"/>
    </source>
</evidence>
<reference evidence="1" key="1">
    <citation type="submission" date="2023-10" db="EMBL/GenBank/DDBJ databases">
        <authorList>
            <person name="Domelevo Entfellner J.-B."/>
        </authorList>
    </citation>
    <scope>NUCLEOTIDE SEQUENCE</scope>
</reference>
<evidence type="ECO:0000313" key="2">
    <source>
        <dbReference type="Proteomes" id="UP001189624"/>
    </source>
</evidence>
<dbReference type="AlphaFoldDB" id="A0AA86SYK4"/>
<sequence length="93" mass="10477">MEAHAGASIVHNWNITKEEYDHTTLDSSVTLYIGLGNNQQLDPTMEPTPVTNKVLQTPPSYDRHLSKILTIHSHSLNFHIHGDDLESKSIVQF</sequence>
<dbReference type="Proteomes" id="UP001189624">
    <property type="component" value="Chromosome 9"/>
</dbReference>
<dbReference type="EMBL" id="OY731406">
    <property type="protein sequence ID" value="CAJ1975282.1"/>
    <property type="molecule type" value="Genomic_DNA"/>
</dbReference>
<proteinExistence type="predicted"/>
<gene>
    <name evidence="1" type="ORF">AYBTSS11_LOCUS27392</name>
</gene>
<protein>
    <submittedName>
        <fullName evidence="1">Uncharacterized protein</fullName>
    </submittedName>
</protein>
<organism evidence="1 2">
    <name type="scientific">Sphenostylis stenocarpa</name>
    <dbReference type="NCBI Taxonomy" id="92480"/>
    <lineage>
        <taxon>Eukaryota</taxon>
        <taxon>Viridiplantae</taxon>
        <taxon>Streptophyta</taxon>
        <taxon>Embryophyta</taxon>
        <taxon>Tracheophyta</taxon>
        <taxon>Spermatophyta</taxon>
        <taxon>Magnoliopsida</taxon>
        <taxon>eudicotyledons</taxon>
        <taxon>Gunneridae</taxon>
        <taxon>Pentapetalae</taxon>
        <taxon>rosids</taxon>
        <taxon>fabids</taxon>
        <taxon>Fabales</taxon>
        <taxon>Fabaceae</taxon>
        <taxon>Papilionoideae</taxon>
        <taxon>50 kb inversion clade</taxon>
        <taxon>NPAAA clade</taxon>
        <taxon>indigoferoid/millettioid clade</taxon>
        <taxon>Phaseoleae</taxon>
        <taxon>Sphenostylis</taxon>
    </lineage>
</organism>
<name>A0AA86SYK4_9FABA</name>
<accession>A0AA86SYK4</accession>
<keyword evidence="2" id="KW-1185">Reference proteome</keyword>